<organism evidence="6">
    <name type="scientific">uncultured Candidatus Pacearchaeota archaeon</name>
    <dbReference type="NCBI Taxonomy" id="2109283"/>
    <lineage>
        <taxon>Archaea</taxon>
        <taxon>Candidatus Pacearchaeota</taxon>
        <taxon>environmental samples</taxon>
    </lineage>
</organism>
<evidence type="ECO:0000259" key="4">
    <source>
        <dbReference type="Pfam" id="PF00016"/>
    </source>
</evidence>
<proteinExistence type="predicted"/>
<dbReference type="NCBIfam" id="NF010002">
    <property type="entry name" value="PRK13475.1"/>
    <property type="match status" value="1"/>
</dbReference>
<dbReference type="EMBL" id="LR131820">
    <property type="protein sequence ID" value="VDS11208.1"/>
    <property type="molecule type" value="Genomic_DNA"/>
</dbReference>
<feature type="domain" description="Ribulose bisphosphate carboxylase large subunit ferrodoxin-like N-terminal" evidence="5">
    <location>
        <begin position="27"/>
        <end position="134"/>
    </location>
</feature>
<dbReference type="Gene3D" id="3.30.70.150">
    <property type="entry name" value="RuBisCO large subunit, N-terminal domain"/>
    <property type="match status" value="1"/>
</dbReference>
<dbReference type="InterPro" id="IPR033966">
    <property type="entry name" value="RuBisCO"/>
</dbReference>
<name>A0A447IUK5_9ARCH</name>
<dbReference type="PANTHER" id="PTHR42704:SF17">
    <property type="entry name" value="RIBULOSE BISPHOSPHATE CARBOXYLASE LARGE CHAIN"/>
    <property type="match status" value="1"/>
</dbReference>
<dbReference type="PROSITE" id="PS00157">
    <property type="entry name" value="RUBISCO_LARGE"/>
    <property type="match status" value="1"/>
</dbReference>
<comment type="cofactor">
    <cofactor evidence="1">
        <name>Mg(2+)</name>
        <dbReference type="ChEBI" id="CHEBI:18420"/>
    </cofactor>
</comment>
<sequence>MTLKKFYKTLNDKQKAYVSLNLKDPKNGEYMLCVFRLFPDKSMNILQSAAEIAAESSTGTNFPVKTETPFSREMNALVYQLDEKKHLVWIAYPWRLFDRRGNVQNILTYVVGNVLGMKEVKGLKLLDTWFPPSMLEQFDGPSYTLDDMRKYLNVYDRPILGTIIKPKMGLTSAEYAEVCYDFWSGGGDFVKNDEPQADQDFCPYDKMVLHVKKAMDKAVKETGKKKVHSFNVSASDFDTMIKRCELIRSAGFEPGSYAFLIDGITAGWMAVQTLRRRYPDVFIHFHRAAHGAFTREENPFGFSVLVLSKFARLAGASGIHTGTAGIGKMAGSPEEDVTAANNILKFEGQGKFFKQSWATIPTKDQDALKIVEQDTHHHLILEDDEWRGMKKCCPIISGGLNPTLLKPFIEVMGNLDFITTMGAGCHAHPNGTKTGAAALVQSCEAYKKGISIQEYAKTHKELADAIKFFTKNKDKIKQNSA</sequence>
<dbReference type="GO" id="GO:0016984">
    <property type="term" value="F:ribulose-bisphosphate carboxylase activity"/>
    <property type="evidence" value="ECO:0007669"/>
    <property type="project" value="InterPro"/>
</dbReference>
<evidence type="ECO:0000313" key="6">
    <source>
        <dbReference type="EMBL" id="VDS11208.1"/>
    </source>
</evidence>
<dbReference type="Pfam" id="PF02788">
    <property type="entry name" value="RuBisCO_large_N"/>
    <property type="match status" value="1"/>
</dbReference>
<dbReference type="EMBL" id="LR131808">
    <property type="protein sequence ID" value="VDS11196.1"/>
    <property type="molecule type" value="Genomic_DNA"/>
</dbReference>
<dbReference type="SFLD" id="SFLDS00014">
    <property type="entry name" value="RuBisCO"/>
    <property type="match status" value="1"/>
</dbReference>
<dbReference type="InterPro" id="IPR000685">
    <property type="entry name" value="RuBisCO_lsu_C"/>
</dbReference>
<dbReference type="EMBL" id="LR131817">
    <property type="protein sequence ID" value="VDS11205.1"/>
    <property type="molecule type" value="Genomic_DNA"/>
</dbReference>
<evidence type="ECO:0000259" key="5">
    <source>
        <dbReference type="Pfam" id="PF02788"/>
    </source>
</evidence>
<dbReference type="SUPFAM" id="SSF51649">
    <property type="entry name" value="RuBisCo, C-terminal domain"/>
    <property type="match status" value="1"/>
</dbReference>
<feature type="domain" description="Ribulose bisphosphate carboxylase large subunit C-terminal" evidence="4">
    <location>
        <begin position="369"/>
        <end position="469"/>
    </location>
</feature>
<dbReference type="SFLD" id="SFLDG00301">
    <property type="entry name" value="RuBisCO-like_proteins"/>
    <property type="match status" value="1"/>
</dbReference>
<dbReference type="InterPro" id="IPR036376">
    <property type="entry name" value="RuBisCO_lsu_C_sf"/>
</dbReference>
<keyword evidence="2" id="KW-0479">Metal-binding</keyword>
<accession>A0A447IUK5</accession>
<dbReference type="InterPro" id="IPR017443">
    <property type="entry name" value="RuBisCO_lsu_fd_N"/>
</dbReference>
<dbReference type="AlphaFoldDB" id="A0A447IUK5"/>
<dbReference type="InterPro" id="IPR020878">
    <property type="entry name" value="RuBisCo_large_chain_AS"/>
</dbReference>
<dbReference type="SUPFAM" id="SSF54966">
    <property type="entry name" value="RuBisCO, large subunit, small (N-terminal) domain"/>
    <property type="match status" value="1"/>
</dbReference>
<evidence type="ECO:0000256" key="1">
    <source>
        <dbReference type="ARBA" id="ARBA00001946"/>
    </source>
</evidence>
<dbReference type="PANTHER" id="PTHR42704">
    <property type="entry name" value="RIBULOSE BISPHOSPHATE CARBOXYLASE"/>
    <property type="match status" value="1"/>
</dbReference>
<protein>
    <submittedName>
        <fullName evidence="6">RuBisCO long chain, Form II/III</fullName>
    </submittedName>
</protein>
<dbReference type="Gene3D" id="3.20.20.110">
    <property type="entry name" value="Ribulose bisphosphate carboxylase, large subunit, C-terminal domain"/>
    <property type="match status" value="1"/>
</dbReference>
<evidence type="ECO:0000256" key="3">
    <source>
        <dbReference type="ARBA" id="ARBA00022842"/>
    </source>
</evidence>
<dbReference type="InterPro" id="IPR036422">
    <property type="entry name" value="RuBisCO_lsu_N_sf"/>
</dbReference>
<keyword evidence="3" id="KW-0460">Magnesium</keyword>
<gene>
    <name evidence="6" type="primary">rbcL</name>
</gene>
<evidence type="ECO:0000256" key="2">
    <source>
        <dbReference type="ARBA" id="ARBA00022723"/>
    </source>
</evidence>
<dbReference type="GO" id="GO:0000287">
    <property type="term" value="F:magnesium ion binding"/>
    <property type="evidence" value="ECO:0007669"/>
    <property type="project" value="InterPro"/>
</dbReference>
<dbReference type="GO" id="GO:0015977">
    <property type="term" value="P:carbon fixation"/>
    <property type="evidence" value="ECO:0007669"/>
    <property type="project" value="InterPro"/>
</dbReference>
<dbReference type="Pfam" id="PF00016">
    <property type="entry name" value="RuBisCO_large"/>
    <property type="match status" value="2"/>
</dbReference>
<feature type="domain" description="Ribulose bisphosphate carboxylase large subunit C-terminal" evidence="4">
    <location>
        <begin position="147"/>
        <end position="361"/>
    </location>
</feature>
<reference evidence="6" key="1">
    <citation type="submission" date="2018-12" db="EMBL/GenBank/DDBJ databases">
        <authorList>
            <person name="Jaffe A."/>
        </authorList>
    </citation>
    <scope>NUCLEOTIDE SEQUENCE</scope>
</reference>